<gene>
    <name evidence="2" type="ORF">jaqu_09460</name>
</gene>
<keyword evidence="1" id="KW-0732">Signal</keyword>
<comment type="caution">
    <text evidence="2">The sequence shown here is derived from an EMBL/GenBank/DDBJ whole genome shotgun (WGS) entry which is preliminary data.</text>
</comment>
<keyword evidence="3" id="KW-1185">Reference proteome</keyword>
<dbReference type="RefSeq" id="WP_043917791.1">
    <property type="nucleotide sequence ID" value="NZ_FZPF01000007.1"/>
</dbReference>
<feature type="chain" id="PRO_5002230472" description="Plant Basic Secretory Protein" evidence="1">
    <location>
        <begin position="20"/>
        <end position="222"/>
    </location>
</feature>
<feature type="signal peptide" evidence="1">
    <location>
        <begin position="1"/>
        <end position="19"/>
    </location>
</feature>
<name>A0A0D1ENH1_9RHOB</name>
<evidence type="ECO:0000313" key="3">
    <source>
        <dbReference type="Proteomes" id="UP000032232"/>
    </source>
</evidence>
<dbReference type="Proteomes" id="UP000032232">
    <property type="component" value="Unassembled WGS sequence"/>
</dbReference>
<dbReference type="STRING" id="935700.jaqu_09460"/>
<evidence type="ECO:0000313" key="2">
    <source>
        <dbReference type="EMBL" id="KIT17215.1"/>
    </source>
</evidence>
<proteinExistence type="predicted"/>
<evidence type="ECO:0008006" key="4">
    <source>
        <dbReference type="Google" id="ProtNLM"/>
    </source>
</evidence>
<dbReference type="AlphaFoldDB" id="A0A0D1ENH1"/>
<sequence>MRILLLLLVLAACSRPLTEAERALVAPLHGDTLDTAQVRIAANPFVGLFPITFDARPRTTCRERIGPPRRGRITTSTAGIVLFETLLLNPDYAFPDYAAPVRGDALDLPSAMFFVHEMTHVWQWQNRALTGYHPRLSFREHIAIDDPYLFDDATGADFLDYGFEAQASLVEEYLCCATLDPRGARTGRLYDLLSPVLPVARPQSFPRRVTVPWALDLDGICS</sequence>
<protein>
    <recommendedName>
        <fullName evidence="4">Plant Basic Secretory Protein</fullName>
    </recommendedName>
</protein>
<reference evidence="2 3" key="1">
    <citation type="submission" date="2015-02" db="EMBL/GenBank/DDBJ databases">
        <title>Genome Sequence of Jannaschia aquimarina DSM28248, a member of the Roseobacter clade.</title>
        <authorList>
            <person name="Voget S."/>
            <person name="Daniel R."/>
        </authorList>
    </citation>
    <scope>NUCLEOTIDE SEQUENCE [LARGE SCALE GENOMIC DNA]</scope>
    <source>
        <strain evidence="2 3">GSW-M26</strain>
    </source>
</reference>
<dbReference type="EMBL" id="JYFE01000020">
    <property type="protein sequence ID" value="KIT17215.1"/>
    <property type="molecule type" value="Genomic_DNA"/>
</dbReference>
<dbReference type="PATRIC" id="fig|935700.4.peg.988"/>
<evidence type="ECO:0000256" key="1">
    <source>
        <dbReference type="SAM" id="SignalP"/>
    </source>
</evidence>
<organism evidence="2 3">
    <name type="scientific">Jannaschia aquimarina</name>
    <dbReference type="NCBI Taxonomy" id="935700"/>
    <lineage>
        <taxon>Bacteria</taxon>
        <taxon>Pseudomonadati</taxon>
        <taxon>Pseudomonadota</taxon>
        <taxon>Alphaproteobacteria</taxon>
        <taxon>Rhodobacterales</taxon>
        <taxon>Roseobacteraceae</taxon>
        <taxon>Jannaschia</taxon>
    </lineage>
</organism>
<accession>A0A0D1ENH1</accession>